<keyword evidence="1" id="KW-1133">Transmembrane helix</keyword>
<keyword evidence="1" id="KW-0812">Transmembrane</keyword>
<feature type="transmembrane region" description="Helical" evidence="1">
    <location>
        <begin position="12"/>
        <end position="33"/>
    </location>
</feature>
<accession>A0ABW1QCN4</accession>
<reference evidence="3" key="1">
    <citation type="journal article" date="2019" name="Int. J. Syst. Evol. Microbiol.">
        <title>The Global Catalogue of Microorganisms (GCM) 10K type strain sequencing project: providing services to taxonomists for standard genome sequencing and annotation.</title>
        <authorList>
            <consortium name="The Broad Institute Genomics Platform"/>
            <consortium name="The Broad Institute Genome Sequencing Center for Infectious Disease"/>
            <person name="Wu L."/>
            <person name="Ma J."/>
        </authorList>
    </citation>
    <scope>NUCLEOTIDE SEQUENCE [LARGE SCALE GENOMIC DNA]</scope>
    <source>
        <strain evidence="3">CCUG 51943</strain>
    </source>
</reference>
<evidence type="ECO:0000256" key="1">
    <source>
        <dbReference type="SAM" id="Phobius"/>
    </source>
</evidence>
<protein>
    <submittedName>
        <fullName evidence="2">Uncharacterized protein</fullName>
    </submittedName>
</protein>
<dbReference type="EMBL" id="JBHSQE010000004">
    <property type="protein sequence ID" value="MFC6146552.1"/>
    <property type="molecule type" value="Genomic_DNA"/>
</dbReference>
<proteinExistence type="predicted"/>
<sequence>MVVEGFEELLLFAADSLFLCLELVAFFVTGGVVELELFLEARTHQVEDLSWHLDATVEFFHLSFEPFHRYGW</sequence>
<name>A0ABW1QCN4_9CORY</name>
<organism evidence="2 3">
    <name type="scientific">Corynebacterium nasicanis</name>
    <dbReference type="NCBI Taxonomy" id="1448267"/>
    <lineage>
        <taxon>Bacteria</taxon>
        <taxon>Bacillati</taxon>
        <taxon>Actinomycetota</taxon>
        <taxon>Actinomycetes</taxon>
        <taxon>Mycobacteriales</taxon>
        <taxon>Corynebacteriaceae</taxon>
        <taxon>Corynebacterium</taxon>
    </lineage>
</organism>
<dbReference type="RefSeq" id="WP_377001069.1">
    <property type="nucleotide sequence ID" value="NZ_JBHSQE010000004.1"/>
</dbReference>
<evidence type="ECO:0000313" key="3">
    <source>
        <dbReference type="Proteomes" id="UP001596244"/>
    </source>
</evidence>
<evidence type="ECO:0000313" key="2">
    <source>
        <dbReference type="EMBL" id="MFC6146552.1"/>
    </source>
</evidence>
<gene>
    <name evidence="2" type="ORF">ACFPUZ_07015</name>
</gene>
<keyword evidence="1" id="KW-0472">Membrane</keyword>
<comment type="caution">
    <text evidence="2">The sequence shown here is derived from an EMBL/GenBank/DDBJ whole genome shotgun (WGS) entry which is preliminary data.</text>
</comment>
<dbReference type="Proteomes" id="UP001596244">
    <property type="component" value="Unassembled WGS sequence"/>
</dbReference>
<keyword evidence="3" id="KW-1185">Reference proteome</keyword>